<evidence type="ECO:0000313" key="2">
    <source>
        <dbReference type="EMBL" id="GJS92892.1"/>
    </source>
</evidence>
<reference evidence="2" key="2">
    <citation type="submission" date="2022-01" db="EMBL/GenBank/DDBJ databases">
        <authorList>
            <person name="Yamashiro T."/>
            <person name="Shiraishi A."/>
            <person name="Satake H."/>
            <person name="Nakayama K."/>
        </authorList>
    </citation>
    <scope>NUCLEOTIDE SEQUENCE</scope>
</reference>
<name>A0ABQ4ZVD4_9ASTR</name>
<dbReference type="Proteomes" id="UP001151760">
    <property type="component" value="Unassembled WGS sequence"/>
</dbReference>
<proteinExistence type="predicted"/>
<dbReference type="InterPro" id="IPR003152">
    <property type="entry name" value="FATC_dom"/>
</dbReference>
<dbReference type="Pfam" id="PF02260">
    <property type="entry name" value="FATC"/>
    <property type="match status" value="1"/>
</dbReference>
<sequence>MHFLLRDCDYLLNYGTFDNKAGSFANPIQGKRRKHIQTVEEALLGEVQQLIPDAIDPDRLCNMFPGWAAWPVIHQNFYYAGLNLPSPAFPCAMSDMLPAMTFVMAVLPRYIQALLAIANDQKSDRLYGLCKADVDEENDETAAPVEMAGKLINIELHTRRSQRVAQGLAH</sequence>
<dbReference type="SMART" id="SM01343">
    <property type="entry name" value="FATC"/>
    <property type="match status" value="1"/>
</dbReference>
<accession>A0ABQ4ZVD4</accession>
<reference evidence="2" key="1">
    <citation type="journal article" date="2022" name="Int. J. Mol. Sci.">
        <title>Draft Genome of Tanacetum Coccineum: Genomic Comparison of Closely Related Tanacetum-Family Plants.</title>
        <authorList>
            <person name="Yamashiro T."/>
            <person name="Shiraishi A."/>
            <person name="Nakayama K."/>
            <person name="Satake H."/>
        </authorList>
    </citation>
    <scope>NUCLEOTIDE SEQUENCE</scope>
</reference>
<organism evidence="2 3">
    <name type="scientific">Tanacetum coccineum</name>
    <dbReference type="NCBI Taxonomy" id="301880"/>
    <lineage>
        <taxon>Eukaryota</taxon>
        <taxon>Viridiplantae</taxon>
        <taxon>Streptophyta</taxon>
        <taxon>Embryophyta</taxon>
        <taxon>Tracheophyta</taxon>
        <taxon>Spermatophyta</taxon>
        <taxon>Magnoliopsida</taxon>
        <taxon>eudicotyledons</taxon>
        <taxon>Gunneridae</taxon>
        <taxon>Pentapetalae</taxon>
        <taxon>asterids</taxon>
        <taxon>campanulids</taxon>
        <taxon>Asterales</taxon>
        <taxon>Asteraceae</taxon>
        <taxon>Asteroideae</taxon>
        <taxon>Anthemideae</taxon>
        <taxon>Anthemidinae</taxon>
        <taxon>Tanacetum</taxon>
    </lineage>
</organism>
<gene>
    <name evidence="2" type="ORF">Tco_0799860</name>
</gene>
<feature type="domain" description="FATC" evidence="1">
    <location>
        <begin position="39"/>
        <end position="71"/>
    </location>
</feature>
<protein>
    <submittedName>
        <fullName evidence="2">WAT1-related protein</fullName>
    </submittedName>
</protein>
<evidence type="ECO:0000313" key="3">
    <source>
        <dbReference type="Proteomes" id="UP001151760"/>
    </source>
</evidence>
<evidence type="ECO:0000259" key="1">
    <source>
        <dbReference type="SMART" id="SM01343"/>
    </source>
</evidence>
<comment type="caution">
    <text evidence="2">The sequence shown here is derived from an EMBL/GenBank/DDBJ whole genome shotgun (WGS) entry which is preliminary data.</text>
</comment>
<dbReference type="EMBL" id="BQNB010011614">
    <property type="protein sequence ID" value="GJS92892.1"/>
    <property type="molecule type" value="Genomic_DNA"/>
</dbReference>
<keyword evidence="3" id="KW-1185">Reference proteome</keyword>